<dbReference type="GO" id="GO:0004375">
    <property type="term" value="F:glycine dehydrogenase (decarboxylating) activity"/>
    <property type="evidence" value="ECO:0007669"/>
    <property type="project" value="UniProtKB-EC"/>
</dbReference>
<dbReference type="InterPro" id="IPR049315">
    <property type="entry name" value="GDC-P_N"/>
</dbReference>
<comment type="catalytic activity">
    <reaction evidence="4 5">
        <text>N(6)-[(R)-lipoyl]-L-lysyl-[glycine-cleavage complex H protein] + glycine + H(+) = N(6)-[(R)-S(8)-aminomethyldihydrolipoyl]-L-lysyl-[glycine-cleavage complex H protein] + CO2</text>
        <dbReference type="Rhea" id="RHEA:24304"/>
        <dbReference type="Rhea" id="RHEA-COMP:10494"/>
        <dbReference type="Rhea" id="RHEA-COMP:10495"/>
        <dbReference type="ChEBI" id="CHEBI:15378"/>
        <dbReference type="ChEBI" id="CHEBI:16526"/>
        <dbReference type="ChEBI" id="CHEBI:57305"/>
        <dbReference type="ChEBI" id="CHEBI:83099"/>
        <dbReference type="ChEBI" id="CHEBI:83143"/>
        <dbReference type="EC" id="1.4.4.2"/>
    </reaction>
</comment>
<evidence type="ECO:0000256" key="2">
    <source>
        <dbReference type="ARBA" id="ARBA00022898"/>
    </source>
</evidence>
<dbReference type="GO" id="GO:0005960">
    <property type="term" value="C:glycine cleavage complex"/>
    <property type="evidence" value="ECO:0007669"/>
    <property type="project" value="TreeGrafter"/>
</dbReference>
<dbReference type="GO" id="GO:0019464">
    <property type="term" value="P:glycine decarboxylation via glycine cleavage system"/>
    <property type="evidence" value="ECO:0007669"/>
    <property type="project" value="UniProtKB-UniRule"/>
</dbReference>
<evidence type="ECO:0000256" key="1">
    <source>
        <dbReference type="ARBA" id="ARBA00001933"/>
    </source>
</evidence>
<dbReference type="GO" id="GO:0016594">
    <property type="term" value="F:glycine binding"/>
    <property type="evidence" value="ECO:0007669"/>
    <property type="project" value="TreeGrafter"/>
</dbReference>
<dbReference type="NCBIfam" id="NF003346">
    <property type="entry name" value="PRK04366.1"/>
    <property type="match status" value="1"/>
</dbReference>
<comment type="function">
    <text evidence="5">The glycine cleavage system catalyzes the degradation of glycine. The P protein binds the alpha-amino group of glycine through its pyridoxal phosphate cofactor; CO(2) is released and the remaining methylamine moiety is then transferred to the lipoamide cofactor of the H protein.</text>
</comment>
<dbReference type="PANTHER" id="PTHR11773:SF1">
    <property type="entry name" value="GLYCINE DEHYDROGENASE (DECARBOXYLATING), MITOCHONDRIAL"/>
    <property type="match status" value="1"/>
</dbReference>
<dbReference type="InterPro" id="IPR049316">
    <property type="entry name" value="GDC-P_C"/>
</dbReference>
<dbReference type="FunFam" id="3.90.1150.10:FF:000014">
    <property type="entry name" value="Probable glycine dehydrogenase (decarboxylating) subunit 2"/>
    <property type="match status" value="1"/>
</dbReference>
<dbReference type="CDD" id="cd00613">
    <property type="entry name" value="GDC-P"/>
    <property type="match status" value="1"/>
</dbReference>
<dbReference type="Gene3D" id="3.40.640.10">
    <property type="entry name" value="Type I PLP-dependent aspartate aminotransferase-like (Major domain)"/>
    <property type="match status" value="1"/>
</dbReference>
<dbReference type="PATRIC" id="fig|55802.8.peg.277"/>
<dbReference type="GO" id="GO:0030170">
    <property type="term" value="F:pyridoxal phosphate binding"/>
    <property type="evidence" value="ECO:0007669"/>
    <property type="project" value="TreeGrafter"/>
</dbReference>
<protein>
    <recommendedName>
        <fullName evidence="5">Probable glycine dehydrogenase (decarboxylating) subunit 2</fullName>
        <ecNumber evidence="5">1.4.4.2</ecNumber>
    </recommendedName>
    <alternativeName>
        <fullName evidence="5">Glycine cleavage system P-protein subunit 2</fullName>
    </alternativeName>
    <alternativeName>
        <fullName evidence="5">Glycine decarboxylase subunit 2</fullName>
    </alternativeName>
    <alternativeName>
        <fullName evidence="5">Glycine dehydrogenase (aminomethyl-transferring) subunit 2</fullName>
    </alternativeName>
</protein>
<comment type="similarity">
    <text evidence="5">Belongs to the GcvP family. C-terminal subunit subfamily.</text>
</comment>
<comment type="subunit">
    <text evidence="5">The glycine cleavage system is composed of four proteins: P, T, L and H. In this organism, the P 'protein' is a heterodimer of two subunits.</text>
</comment>
<reference evidence="8 9" key="1">
    <citation type="journal article" date="2016" name="Genome Announc.">
        <title>Complete genome sequence of the hyperthermophilic and piezophilic archaeon Thermococcus barophilus Ch5, capable of growth at the expense of hydrogenogenesis from carbon monoxide and formate.</title>
        <authorList>
            <person name="Oger P."/>
            <person name="Sokolova T.G."/>
            <person name="Kozhevnikova D.A."/>
            <person name="Taranov E.A."/>
            <person name="Vannier P."/>
            <person name="Lee H.S."/>
            <person name="Kwon K.K."/>
            <person name="Kang S.G."/>
            <person name="Lee J.H."/>
            <person name="Bonch-Osmolovskaya E.A."/>
            <person name="Lebedinsky A.V."/>
        </authorList>
    </citation>
    <scope>NUCLEOTIDE SEQUENCE [LARGE SCALE GENOMIC DNA]</scope>
    <source>
        <strain evidence="9">Ch5</strain>
    </source>
</reference>
<dbReference type="InterPro" id="IPR020581">
    <property type="entry name" value="GDC_P"/>
</dbReference>
<evidence type="ECO:0000313" key="9">
    <source>
        <dbReference type="Proteomes" id="UP000066042"/>
    </source>
</evidence>
<dbReference type="AlphaFoldDB" id="A0A0S1X8Z6"/>
<evidence type="ECO:0000313" key="8">
    <source>
        <dbReference type="EMBL" id="ALM74258.1"/>
    </source>
</evidence>
<dbReference type="HAMAP" id="MF_00713">
    <property type="entry name" value="GcvPB"/>
    <property type="match status" value="1"/>
</dbReference>
<dbReference type="SUPFAM" id="SSF53383">
    <property type="entry name" value="PLP-dependent transferases"/>
    <property type="match status" value="1"/>
</dbReference>
<dbReference type="InterPro" id="IPR015421">
    <property type="entry name" value="PyrdxlP-dep_Trfase_major"/>
</dbReference>
<evidence type="ECO:0000256" key="5">
    <source>
        <dbReference type="HAMAP-Rule" id="MF_00713"/>
    </source>
</evidence>
<evidence type="ECO:0000259" key="6">
    <source>
        <dbReference type="Pfam" id="PF02347"/>
    </source>
</evidence>
<dbReference type="EMBL" id="CP013050">
    <property type="protein sequence ID" value="ALM74258.1"/>
    <property type="molecule type" value="Genomic_DNA"/>
</dbReference>
<dbReference type="FunFam" id="3.40.640.10:FF:000034">
    <property type="entry name" value="Probable glycine dehydrogenase (decarboxylating) subunit 2"/>
    <property type="match status" value="1"/>
</dbReference>
<name>A0A0S1X8Z6_THEBA</name>
<dbReference type="PANTHER" id="PTHR11773">
    <property type="entry name" value="GLYCINE DEHYDROGENASE, DECARBOXYLATING"/>
    <property type="match status" value="1"/>
</dbReference>
<keyword evidence="2 5" id="KW-0663">Pyridoxal phosphate</keyword>
<accession>A0A0S1X8Z6</accession>
<evidence type="ECO:0000259" key="7">
    <source>
        <dbReference type="Pfam" id="PF21478"/>
    </source>
</evidence>
<dbReference type="GO" id="GO:0005829">
    <property type="term" value="C:cytosol"/>
    <property type="evidence" value="ECO:0007669"/>
    <property type="project" value="TreeGrafter"/>
</dbReference>
<sequence length="503" mass="56431">MKMYRQAKWDEPLIFELSKPGRIGFSLPEPIEDVEVDIPEKLKRKKLELPELSEPEVVRHYTRLSEMNYGVDSGMYPLGSCTMKYNPKINEEIAGHPKVAFIHPYQDERTVQGALQIMWELEQWLKEITGMDRFTLQPAAGANGEFTGVMIIRAYHLDRGETQRNEMIVPDSAHGTNPASAAMAGFKVIEIPSNEQGMVDLEALENAVSERTAGLMLTNPNTLGIFEEDILEIAKIVHKAGGLLYYDGANLNGILGKVRPGDMGFDVIHVNLHKTFSTPHGGGGPGAGPVGVKDFLKDYLPVPIVEYDEENNRYYLNYDLPKSIGKVKEFYGNFAVLVRALTYLKIMGKNGLKAVSEIAVLNANYLTQKLKGTKGYALPHKELRKHEVVFSAEPMKKETGVKALDVAKRLLDHGLHAPTIYFPLIVHEALMIEPTETVTKEDLDYYVEVLKKISEEAYSNPEVVKSAPHNTAVRRVDDVLAAKRPVITWRMYKQLKEKGEIDI</sequence>
<feature type="domain" description="Glycine cleavage system P-protein N-terminal" evidence="6">
    <location>
        <begin position="35"/>
        <end position="307"/>
    </location>
</feature>
<dbReference type="InterPro" id="IPR015424">
    <property type="entry name" value="PyrdxlP-dep_Trfase"/>
</dbReference>
<evidence type="ECO:0000256" key="3">
    <source>
        <dbReference type="ARBA" id="ARBA00023002"/>
    </source>
</evidence>
<evidence type="ECO:0000256" key="4">
    <source>
        <dbReference type="ARBA" id="ARBA00049026"/>
    </source>
</evidence>
<dbReference type="InterPro" id="IPR015422">
    <property type="entry name" value="PyrdxlP-dep_Trfase_small"/>
</dbReference>
<feature type="modified residue" description="N6-(pyridoxal phosphate)lysine" evidence="5">
    <location>
        <position position="274"/>
    </location>
</feature>
<feature type="domain" description="Glycine dehydrogenase C-terminal" evidence="7">
    <location>
        <begin position="356"/>
        <end position="458"/>
    </location>
</feature>
<dbReference type="Gene3D" id="6.20.440.10">
    <property type="match status" value="1"/>
</dbReference>
<dbReference type="Proteomes" id="UP000066042">
    <property type="component" value="Chromosome"/>
</dbReference>
<dbReference type="Pfam" id="PF02347">
    <property type="entry name" value="GDC-P"/>
    <property type="match status" value="1"/>
</dbReference>
<keyword evidence="3 5" id="KW-0560">Oxidoreductase</keyword>
<dbReference type="Pfam" id="PF21478">
    <property type="entry name" value="GcvP2_C"/>
    <property type="match status" value="1"/>
</dbReference>
<proteinExistence type="inferred from homology"/>
<dbReference type="STRING" id="55802.TBCH5v1_0280"/>
<dbReference type="EC" id="1.4.4.2" evidence="5"/>
<organism evidence="8 9">
    <name type="scientific">Thermococcus barophilus</name>
    <dbReference type="NCBI Taxonomy" id="55802"/>
    <lineage>
        <taxon>Archaea</taxon>
        <taxon>Methanobacteriati</taxon>
        <taxon>Methanobacteriota</taxon>
        <taxon>Thermococci</taxon>
        <taxon>Thermococcales</taxon>
        <taxon>Thermococcaceae</taxon>
        <taxon>Thermococcus</taxon>
    </lineage>
</organism>
<gene>
    <name evidence="5 8" type="primary">gcvPB</name>
    <name evidence="8" type="ORF">TBCH5v1_0280</name>
</gene>
<dbReference type="InterPro" id="IPR023012">
    <property type="entry name" value="GcvPB"/>
</dbReference>
<comment type="cofactor">
    <cofactor evidence="1 5">
        <name>pyridoxal 5'-phosphate</name>
        <dbReference type="ChEBI" id="CHEBI:597326"/>
    </cofactor>
</comment>
<dbReference type="Gene3D" id="3.90.1150.10">
    <property type="entry name" value="Aspartate Aminotransferase, domain 1"/>
    <property type="match status" value="1"/>
</dbReference>